<dbReference type="NCBIfam" id="TIGR03641">
    <property type="entry name" value="cas1_HMARI"/>
    <property type="match status" value="1"/>
</dbReference>
<proteinExistence type="inferred from homology"/>
<feature type="binding site" evidence="9">
    <location>
        <position position="222"/>
    </location>
    <ligand>
        <name>Mn(2+)</name>
        <dbReference type="ChEBI" id="CHEBI:29035"/>
    </ligand>
</feature>
<gene>
    <name evidence="10" type="primary">cas1b</name>
    <name evidence="9" type="synonym">cas1</name>
    <name evidence="10" type="ORF">HHU12_21360</name>
</gene>
<reference evidence="10 11" key="1">
    <citation type="submission" date="2020-04" db="EMBL/GenBank/DDBJ databases">
        <title>Flammeovirga sp. SR4, a novel species isolated from seawater.</title>
        <authorList>
            <person name="Wang X."/>
        </authorList>
    </citation>
    <scope>NUCLEOTIDE SEQUENCE [LARGE SCALE GENOMIC DNA]</scope>
    <source>
        <strain evidence="10 11">ATCC 23126</strain>
    </source>
</reference>
<dbReference type="GO" id="GO:0043571">
    <property type="term" value="P:maintenance of CRISPR repeat elements"/>
    <property type="evidence" value="ECO:0007669"/>
    <property type="project" value="UniProtKB-UniRule"/>
</dbReference>
<comment type="cofactor">
    <cofactor evidence="9">
        <name>Mg(2+)</name>
        <dbReference type="ChEBI" id="CHEBI:18420"/>
    </cofactor>
    <cofactor evidence="9">
        <name>Mn(2+)</name>
        <dbReference type="ChEBI" id="CHEBI:29035"/>
    </cofactor>
</comment>
<evidence type="ECO:0000256" key="3">
    <source>
        <dbReference type="ARBA" id="ARBA00022759"/>
    </source>
</evidence>
<dbReference type="AlphaFoldDB" id="A0A7X9RXK2"/>
<dbReference type="GO" id="GO:0016787">
    <property type="term" value="F:hydrolase activity"/>
    <property type="evidence" value="ECO:0007669"/>
    <property type="project" value="UniProtKB-KW"/>
</dbReference>
<dbReference type="Pfam" id="PF01867">
    <property type="entry name" value="Cas_Cas1"/>
    <property type="match status" value="1"/>
</dbReference>
<comment type="similarity">
    <text evidence="9">Belongs to the CRISPR-associated endonuclease Cas1 family.</text>
</comment>
<dbReference type="InterPro" id="IPR042211">
    <property type="entry name" value="CRISPR-assoc_Cas1_N"/>
</dbReference>
<dbReference type="GO" id="GO:0003677">
    <property type="term" value="F:DNA binding"/>
    <property type="evidence" value="ECO:0007669"/>
    <property type="project" value="UniProtKB-KW"/>
</dbReference>
<keyword evidence="3 9" id="KW-0255">Endonuclease</keyword>
<dbReference type="HAMAP" id="MF_01470">
    <property type="entry name" value="Cas1"/>
    <property type="match status" value="1"/>
</dbReference>
<evidence type="ECO:0000313" key="10">
    <source>
        <dbReference type="EMBL" id="NME70538.1"/>
    </source>
</evidence>
<sequence length="330" mass="39250">MKKPYYFLNPGRVSRKDNTLRFKNKEGKQRVLPVTDIESIYCFGELDANTTFYNFMGKNGIPVHFFDYYEHYTGSFYPKEKLLAGQVQVAQTLHYHHKAKRIVLAQRFVDGASSNILKNLQYYRRRGMDQLSIIIEQIEELRLSIPFSRKVPELMGIEGNIRQVYYQAFDSIIKDFRMDGRSKQPPKNEVNALISFGNMMCYTTCMDMLYHSQLNPTISFLHEPGMRRYSLALDLAEIFKPILVDRLIFSMLNKRVIQEHDFQKELGKCVLKDTSRQKFLEAYDMKLKETIKHRDLQREVSYKRLVLLECYKLIKHILDVEEYQPFKIWW</sequence>
<protein>
    <recommendedName>
        <fullName evidence="9">CRISPR-associated endonuclease Cas1</fullName>
        <ecNumber evidence="9">3.1.-.-</ecNumber>
    </recommendedName>
</protein>
<feature type="binding site" evidence="9">
    <location>
        <position position="237"/>
    </location>
    <ligand>
        <name>Mn(2+)</name>
        <dbReference type="ChEBI" id="CHEBI:29035"/>
    </ligand>
</feature>
<keyword evidence="6 9" id="KW-0051">Antiviral defense</keyword>
<keyword evidence="2 9" id="KW-0479">Metal-binding</keyword>
<keyword evidence="4 9" id="KW-0378">Hydrolase</keyword>
<keyword evidence="1 9" id="KW-0540">Nuclease</keyword>
<evidence type="ECO:0000256" key="6">
    <source>
        <dbReference type="ARBA" id="ARBA00023118"/>
    </source>
</evidence>
<keyword evidence="7 9" id="KW-0238">DNA-binding</keyword>
<dbReference type="NCBIfam" id="TIGR00287">
    <property type="entry name" value="cas1"/>
    <property type="match status" value="1"/>
</dbReference>
<evidence type="ECO:0000256" key="5">
    <source>
        <dbReference type="ARBA" id="ARBA00022842"/>
    </source>
</evidence>
<dbReference type="CDD" id="cd09722">
    <property type="entry name" value="Cas1_I-B"/>
    <property type="match status" value="1"/>
</dbReference>
<dbReference type="InterPro" id="IPR019858">
    <property type="entry name" value="CRISPR-assoc_Cas1_HMARI/TNEAP"/>
</dbReference>
<dbReference type="EC" id="3.1.-.-" evidence="9"/>
<comment type="function">
    <text evidence="9">CRISPR (clustered regularly interspaced short palindromic repeat), is an adaptive immune system that provides protection against mobile genetic elements (viruses, transposable elements and conjugative plasmids). CRISPR clusters contain spacers, sequences complementary to antecedent mobile elements, and target invading nucleic acids. CRISPR clusters are transcribed and processed into CRISPR RNA (crRNA). Acts as a dsDNA endonuclease. Involved in the integration of spacer DNA into the CRISPR cassette.</text>
</comment>
<evidence type="ECO:0000256" key="2">
    <source>
        <dbReference type="ARBA" id="ARBA00022723"/>
    </source>
</evidence>
<dbReference type="PANTHER" id="PTHR43219">
    <property type="entry name" value="CRISPR-ASSOCIATED ENDONUCLEASE CAS1"/>
    <property type="match status" value="1"/>
</dbReference>
<feature type="binding site" evidence="9">
    <location>
        <position position="158"/>
    </location>
    <ligand>
        <name>Mn(2+)</name>
        <dbReference type="ChEBI" id="CHEBI:29035"/>
    </ligand>
</feature>
<dbReference type="InterPro" id="IPR042206">
    <property type="entry name" value="CRISPR-assoc_Cas1_C"/>
</dbReference>
<dbReference type="GO" id="GO:0004520">
    <property type="term" value="F:DNA endonuclease activity"/>
    <property type="evidence" value="ECO:0007669"/>
    <property type="project" value="InterPro"/>
</dbReference>
<evidence type="ECO:0000256" key="7">
    <source>
        <dbReference type="ARBA" id="ARBA00023125"/>
    </source>
</evidence>
<keyword evidence="8 9" id="KW-0464">Manganese</keyword>
<comment type="caution">
    <text evidence="10">The sequence shown here is derived from an EMBL/GenBank/DDBJ whole genome shotgun (WGS) entry which is preliminary data.</text>
</comment>
<dbReference type="InterPro" id="IPR002729">
    <property type="entry name" value="CRISPR-assoc_Cas1"/>
</dbReference>
<evidence type="ECO:0000313" key="11">
    <source>
        <dbReference type="Proteomes" id="UP000576082"/>
    </source>
</evidence>
<organism evidence="10 11">
    <name type="scientific">Flammeovirga aprica JL-4</name>
    <dbReference type="NCBI Taxonomy" id="694437"/>
    <lineage>
        <taxon>Bacteria</taxon>
        <taxon>Pseudomonadati</taxon>
        <taxon>Bacteroidota</taxon>
        <taxon>Cytophagia</taxon>
        <taxon>Cytophagales</taxon>
        <taxon>Flammeovirgaceae</taxon>
        <taxon>Flammeovirga</taxon>
    </lineage>
</organism>
<dbReference type="PANTHER" id="PTHR43219:SF1">
    <property type="entry name" value="CRISPR-ASSOCIATED ENDONUCLEASE CAS1"/>
    <property type="match status" value="1"/>
</dbReference>
<keyword evidence="11" id="KW-1185">Reference proteome</keyword>
<dbReference type="Proteomes" id="UP000576082">
    <property type="component" value="Unassembled WGS sequence"/>
</dbReference>
<dbReference type="GO" id="GO:0046872">
    <property type="term" value="F:metal ion binding"/>
    <property type="evidence" value="ECO:0007669"/>
    <property type="project" value="UniProtKB-UniRule"/>
</dbReference>
<comment type="subunit">
    <text evidence="9">Homodimer, forms a heterotetramer with a Cas2 homodimer.</text>
</comment>
<keyword evidence="5 9" id="KW-0460">Magnesium</keyword>
<evidence type="ECO:0000256" key="8">
    <source>
        <dbReference type="ARBA" id="ARBA00023211"/>
    </source>
</evidence>
<dbReference type="EMBL" id="JABANE010000067">
    <property type="protein sequence ID" value="NME70538.1"/>
    <property type="molecule type" value="Genomic_DNA"/>
</dbReference>
<evidence type="ECO:0000256" key="9">
    <source>
        <dbReference type="HAMAP-Rule" id="MF_01470"/>
    </source>
</evidence>
<name>A0A7X9RXK2_9BACT</name>
<accession>A0A7X9RXK2</accession>
<evidence type="ECO:0000256" key="4">
    <source>
        <dbReference type="ARBA" id="ARBA00022801"/>
    </source>
</evidence>
<dbReference type="Gene3D" id="3.100.10.20">
    <property type="entry name" value="CRISPR-associated endonuclease Cas1, N-terminal domain"/>
    <property type="match status" value="1"/>
</dbReference>
<dbReference type="RefSeq" id="WP_169658771.1">
    <property type="nucleotide sequence ID" value="NZ_JABANE010000067.1"/>
</dbReference>
<dbReference type="Gene3D" id="1.20.120.920">
    <property type="entry name" value="CRISPR-associated endonuclease Cas1, C-terminal domain"/>
    <property type="match status" value="1"/>
</dbReference>
<dbReference type="GO" id="GO:0051607">
    <property type="term" value="P:defense response to virus"/>
    <property type="evidence" value="ECO:0007669"/>
    <property type="project" value="UniProtKB-UniRule"/>
</dbReference>
<evidence type="ECO:0000256" key="1">
    <source>
        <dbReference type="ARBA" id="ARBA00022722"/>
    </source>
</evidence>